<dbReference type="EMBL" id="JBAWKS010000001">
    <property type="protein sequence ID" value="MEI4549317.1"/>
    <property type="molecule type" value="Genomic_DNA"/>
</dbReference>
<keyword evidence="2" id="KW-0255">Endonuclease</keyword>
<dbReference type="GO" id="GO:0004519">
    <property type="term" value="F:endonuclease activity"/>
    <property type="evidence" value="ECO:0007669"/>
    <property type="project" value="UniProtKB-KW"/>
</dbReference>
<dbReference type="PANTHER" id="PTHR14859">
    <property type="entry name" value="CALCOFLUOR WHITE HYPERSENSITIVE PROTEIN PRECURSOR"/>
    <property type="match status" value="1"/>
</dbReference>
<dbReference type="SUPFAM" id="SSF56219">
    <property type="entry name" value="DNase I-like"/>
    <property type="match status" value="1"/>
</dbReference>
<reference evidence="2 3" key="1">
    <citation type="submission" date="2023-12" db="EMBL/GenBank/DDBJ databases">
        <title>Friends and Foes: Symbiotic and Algicidal bacterial influence on Karenia brevis blooms.</title>
        <authorList>
            <person name="Fei C."/>
            <person name="Mohamed A.R."/>
            <person name="Booker A."/>
            <person name="Arshad M."/>
            <person name="Klass S."/>
            <person name="Ahn S."/>
            <person name="Gilbert P.M."/>
            <person name="Heil C.A."/>
            <person name="Martinez J.M."/>
            <person name="Amin S.A."/>
        </authorList>
    </citation>
    <scope>NUCLEOTIDE SEQUENCE [LARGE SCALE GENOMIC DNA]</scope>
    <source>
        <strain evidence="2 3">CE15</strain>
    </source>
</reference>
<dbReference type="PANTHER" id="PTHR14859:SF15">
    <property type="entry name" value="ENDONUCLEASE_EXONUCLEASE_PHOSPHATASE DOMAIN-CONTAINING PROTEIN"/>
    <property type="match status" value="1"/>
</dbReference>
<sequence>MSLTIASLNLCNYCKPPYSFYDFESTYTKAQWQQKEAWLSQLLLNARPDVICFQEVFSVCALTELIAQCGLPHFAICDEPALDEHNPYLYKRPIVLIASRFPITNVRRIDVPPFLKMSALSREIINCEITHPEYGHIRLYGTHLKSKRATDIADELPNADEISPDAIAHIGRILSDKQRADEAMALYFDFISQQLKHPLPSFIMGDFNQQAVQSNLAFFTEETEFKQDLDGDLKLLDSFYLSQLQTRKPTHYYYGKGSVLDYIVCPESILSELNLSTLDFKVQDEHISQDEINVTTDHAMVCITLS</sequence>
<protein>
    <submittedName>
        <fullName evidence="2">Endonuclease/exonuclease/phosphatase family protein</fullName>
    </submittedName>
</protein>
<dbReference type="InterPro" id="IPR051916">
    <property type="entry name" value="GPI-anchor_lipid_remodeler"/>
</dbReference>
<dbReference type="InterPro" id="IPR036691">
    <property type="entry name" value="Endo/exonu/phosph_ase_sf"/>
</dbReference>
<comment type="caution">
    <text evidence="2">The sequence shown here is derived from an EMBL/GenBank/DDBJ whole genome shotgun (WGS) entry which is preliminary data.</text>
</comment>
<evidence type="ECO:0000259" key="1">
    <source>
        <dbReference type="Pfam" id="PF03372"/>
    </source>
</evidence>
<accession>A0ABU8EQS3</accession>
<dbReference type="RefSeq" id="WP_336434912.1">
    <property type="nucleotide sequence ID" value="NZ_JBAWKS010000001.1"/>
</dbReference>
<keyword evidence="2" id="KW-0540">Nuclease</keyword>
<gene>
    <name evidence="2" type="ORF">WAE96_06340</name>
</gene>
<feature type="domain" description="Endonuclease/exonuclease/phosphatase" evidence="1">
    <location>
        <begin position="38"/>
        <end position="267"/>
    </location>
</feature>
<dbReference type="Proteomes" id="UP001382455">
    <property type="component" value="Unassembled WGS sequence"/>
</dbReference>
<dbReference type="InterPro" id="IPR005135">
    <property type="entry name" value="Endo/exonuclease/phosphatase"/>
</dbReference>
<proteinExistence type="predicted"/>
<dbReference type="Pfam" id="PF03372">
    <property type="entry name" value="Exo_endo_phos"/>
    <property type="match status" value="1"/>
</dbReference>
<evidence type="ECO:0000313" key="2">
    <source>
        <dbReference type="EMBL" id="MEI4549317.1"/>
    </source>
</evidence>
<name>A0ABU8EQS3_9GAMM</name>
<dbReference type="Gene3D" id="3.60.10.10">
    <property type="entry name" value="Endonuclease/exonuclease/phosphatase"/>
    <property type="match status" value="1"/>
</dbReference>
<evidence type="ECO:0000313" key="3">
    <source>
        <dbReference type="Proteomes" id="UP001382455"/>
    </source>
</evidence>
<organism evidence="2 3">
    <name type="scientific">Pseudoalteromonas spongiae</name>
    <dbReference type="NCBI Taxonomy" id="298657"/>
    <lineage>
        <taxon>Bacteria</taxon>
        <taxon>Pseudomonadati</taxon>
        <taxon>Pseudomonadota</taxon>
        <taxon>Gammaproteobacteria</taxon>
        <taxon>Alteromonadales</taxon>
        <taxon>Pseudoalteromonadaceae</taxon>
        <taxon>Pseudoalteromonas</taxon>
    </lineage>
</organism>
<keyword evidence="3" id="KW-1185">Reference proteome</keyword>
<keyword evidence="2" id="KW-0378">Hydrolase</keyword>